<reference evidence="2 3" key="1">
    <citation type="submission" date="2018-09" db="EMBL/GenBank/DDBJ databases">
        <title>Identification of marine bacteria producing industrial enzymes.</title>
        <authorList>
            <person name="Cheng T.H."/>
            <person name="Saidin J."/>
            <person name="Muhd D.D."/>
            <person name="Isa M.N.M."/>
            <person name="Bakar M.F.A."/>
            <person name="Ismail N."/>
        </authorList>
    </citation>
    <scope>NUCLEOTIDE SEQUENCE [LARGE SCALE GENOMIC DNA]</scope>
    <source>
        <strain evidence="2 3">MNAD 1.6</strain>
    </source>
</reference>
<comment type="caution">
    <text evidence="2">The sequence shown here is derived from an EMBL/GenBank/DDBJ whole genome shotgun (WGS) entry which is preliminary data.</text>
</comment>
<dbReference type="InterPro" id="IPR012902">
    <property type="entry name" value="N_methyl_site"/>
</dbReference>
<name>A0A3A3EIV6_9GAMM</name>
<evidence type="ECO:0000256" key="1">
    <source>
        <dbReference type="SAM" id="Phobius"/>
    </source>
</evidence>
<keyword evidence="1" id="KW-1133">Transmembrane helix</keyword>
<sequence>MKLNKNAGFTLIEVVASIVIITLLLTGFMSLLLASARTTQTSQNVIDYTLIAQTEYELLYKFAQERPKTQQNEVLIDEMGYMKEEEGSESTIFVKETTEAEIRLTVSPYTENLALDDRLSKVVIEAIPVQVGSGGSQIESVIEWRKTP</sequence>
<dbReference type="NCBIfam" id="TIGR02532">
    <property type="entry name" value="IV_pilin_GFxxxE"/>
    <property type="match status" value="1"/>
</dbReference>
<organism evidence="2 3">
    <name type="scientific">Pseudoalteromonas gelatinilytica</name>
    <dbReference type="NCBI Taxonomy" id="1703256"/>
    <lineage>
        <taxon>Bacteria</taxon>
        <taxon>Pseudomonadati</taxon>
        <taxon>Pseudomonadota</taxon>
        <taxon>Gammaproteobacteria</taxon>
        <taxon>Alteromonadales</taxon>
        <taxon>Pseudoalteromonadaceae</taxon>
        <taxon>Pseudoalteromonas</taxon>
    </lineage>
</organism>
<keyword evidence="1" id="KW-0472">Membrane</keyword>
<evidence type="ECO:0000313" key="3">
    <source>
        <dbReference type="Proteomes" id="UP000265938"/>
    </source>
</evidence>
<dbReference type="EMBL" id="QYSE01000009">
    <property type="protein sequence ID" value="RJF32064.1"/>
    <property type="molecule type" value="Genomic_DNA"/>
</dbReference>
<protein>
    <submittedName>
        <fullName evidence="2">Prepilin-type N-terminal cleavage/methylation domain-containing protein</fullName>
    </submittedName>
</protein>
<dbReference type="PROSITE" id="PS00409">
    <property type="entry name" value="PROKAR_NTER_METHYL"/>
    <property type="match status" value="1"/>
</dbReference>
<feature type="transmembrane region" description="Helical" evidence="1">
    <location>
        <begin position="12"/>
        <end position="34"/>
    </location>
</feature>
<gene>
    <name evidence="2" type="ORF">D4741_20040</name>
</gene>
<dbReference type="AlphaFoldDB" id="A0A3A3EIV6"/>
<dbReference type="Pfam" id="PF07963">
    <property type="entry name" value="N_methyl"/>
    <property type="match status" value="1"/>
</dbReference>
<dbReference type="Proteomes" id="UP000265938">
    <property type="component" value="Unassembled WGS sequence"/>
</dbReference>
<proteinExistence type="predicted"/>
<accession>A0A3A3EIV6</accession>
<evidence type="ECO:0000313" key="2">
    <source>
        <dbReference type="EMBL" id="RJF32064.1"/>
    </source>
</evidence>
<keyword evidence="1" id="KW-0812">Transmembrane</keyword>